<dbReference type="InParanoid" id="M0CV99"/>
<dbReference type="EMBL" id="AOIV01000041">
    <property type="protein sequence ID" value="ELZ27176.1"/>
    <property type="molecule type" value="Genomic_DNA"/>
</dbReference>
<name>M0CV99_HALPD</name>
<reference evidence="1 2" key="1">
    <citation type="journal article" date="2014" name="PLoS Genet.">
        <title>Phylogenetically driven sequencing of extremely halophilic archaea reveals strategies for static and dynamic osmo-response.</title>
        <authorList>
            <person name="Becker E.A."/>
            <person name="Seitzer P.M."/>
            <person name="Tritt A."/>
            <person name="Larsen D."/>
            <person name="Krusor M."/>
            <person name="Yao A.I."/>
            <person name="Wu D."/>
            <person name="Madern D."/>
            <person name="Eisen J.A."/>
            <person name="Darling A.E."/>
            <person name="Facciotti M.T."/>
        </authorList>
    </citation>
    <scope>NUCLEOTIDE SEQUENCE [LARGE SCALE GENOMIC DNA]</scope>
    <source>
        <strain evidence="1 2">JCM 14848</strain>
    </source>
</reference>
<comment type="caution">
    <text evidence="1">The sequence shown here is derived from an EMBL/GenBank/DDBJ whole genome shotgun (WGS) entry which is preliminary data.</text>
</comment>
<gene>
    <name evidence="1" type="ORF">C474_17549</name>
</gene>
<dbReference type="Gene3D" id="3.20.20.140">
    <property type="entry name" value="Metal-dependent hydrolases"/>
    <property type="match status" value="1"/>
</dbReference>
<keyword evidence="2" id="KW-1185">Reference proteome</keyword>
<organism evidence="1 2">
    <name type="scientific">Halogeometricum pallidum JCM 14848</name>
    <dbReference type="NCBI Taxonomy" id="1227487"/>
    <lineage>
        <taxon>Archaea</taxon>
        <taxon>Methanobacteriati</taxon>
        <taxon>Methanobacteriota</taxon>
        <taxon>Stenosarchaea group</taxon>
        <taxon>Halobacteria</taxon>
        <taxon>Halobacteriales</taxon>
        <taxon>Haloferacaceae</taxon>
        <taxon>Halogeometricum</taxon>
    </lineage>
</organism>
<dbReference type="InterPro" id="IPR016195">
    <property type="entry name" value="Pol/histidinol_Pase-like"/>
</dbReference>
<dbReference type="AlphaFoldDB" id="M0CV99"/>
<dbReference type="eggNOG" id="arCOG00306">
    <property type="taxonomic scope" value="Archaea"/>
</dbReference>
<dbReference type="Pfam" id="PF13263">
    <property type="entry name" value="PHP_C"/>
    <property type="match status" value="1"/>
</dbReference>
<evidence type="ECO:0000313" key="1">
    <source>
        <dbReference type="EMBL" id="ELZ27176.1"/>
    </source>
</evidence>
<accession>M0CV99</accession>
<proteinExistence type="predicted"/>
<sequence length="258" mass="28637">MTATSSAAGVARVDMHVKVLDERVASRAKARGIDVLVYAPHFTRLPDIRAKAAAFTDDELLVVPGREVFTGTWRRRRHLLAVGLSDPVPDFITFEAAFAAFARQDAAVLAPHPGFLNVSLGREDVRAHAEEIHAVETHNGKLFPSQNRLGRELSAEFDIPGFGSSYAHLRGSVGEAWTAFEREIDSEEELVAALREGAPRRVFHRSGHRHRLRSAAEFAHLGFENSWGKLNRLLLSGMEPTHPGHVAYEGKFDDVREY</sequence>
<dbReference type="SUPFAM" id="SSF89550">
    <property type="entry name" value="PHP domain-like"/>
    <property type="match status" value="1"/>
</dbReference>
<protein>
    <submittedName>
        <fullName evidence="1">Metal-dependent phosphoesterase, php family protein</fullName>
    </submittedName>
</protein>
<dbReference type="Proteomes" id="UP000011513">
    <property type="component" value="Unassembled WGS sequence"/>
</dbReference>
<evidence type="ECO:0000313" key="2">
    <source>
        <dbReference type="Proteomes" id="UP000011513"/>
    </source>
</evidence>
<dbReference type="PATRIC" id="fig|1227487.5.peg.3476"/>